<name>A0AAJ6NQM7_9CYAN</name>
<gene>
    <name evidence="1" type="ORF">QI031_23035</name>
</gene>
<proteinExistence type="predicted"/>
<accession>A0AAJ6NQM7</accession>
<protein>
    <submittedName>
        <fullName evidence="1">Uncharacterized protein</fullName>
    </submittedName>
</protein>
<evidence type="ECO:0000313" key="2">
    <source>
        <dbReference type="Proteomes" id="UP001223520"/>
    </source>
</evidence>
<dbReference type="AlphaFoldDB" id="A0AAJ6NQM7"/>
<dbReference type="EMBL" id="CP124543">
    <property type="protein sequence ID" value="WGV24618.1"/>
    <property type="molecule type" value="Genomic_DNA"/>
</dbReference>
<evidence type="ECO:0000313" key="1">
    <source>
        <dbReference type="EMBL" id="WGV24618.1"/>
    </source>
</evidence>
<keyword evidence="2" id="KW-1185">Reference proteome</keyword>
<sequence length="60" mass="6858">MFSACSLRIKRFFPQEILALQTAREAGLIIDYYKLETGWFQVFITGEDKPVSISKSNVIS</sequence>
<organism evidence="1 2">
    <name type="scientific">Halotia branconii CENA392</name>
    <dbReference type="NCBI Taxonomy" id="1539056"/>
    <lineage>
        <taxon>Bacteria</taxon>
        <taxon>Bacillati</taxon>
        <taxon>Cyanobacteriota</taxon>
        <taxon>Cyanophyceae</taxon>
        <taxon>Nostocales</taxon>
        <taxon>Nodulariaceae</taxon>
        <taxon>Halotia</taxon>
    </lineage>
</organism>
<reference evidence="1 2" key="1">
    <citation type="journal article" date="2023" name="Limnol Oceanogr Lett">
        <title>Environmental adaptations by the intertidal Antarctic cyanobacterium Halotia branconii CENA392 as revealed using long-read genome sequencing.</title>
        <authorList>
            <person name="Dextro R.B."/>
            <person name="Delbaje E."/>
            <person name="Freitas P.N.N."/>
            <person name="Geraldes V."/>
            <person name="Pinto E."/>
            <person name="Long P.F."/>
            <person name="Fiore M.F."/>
        </authorList>
    </citation>
    <scope>NUCLEOTIDE SEQUENCE [LARGE SCALE GENOMIC DNA]</scope>
    <source>
        <strain evidence="1 2">CENA392</strain>
    </source>
</reference>
<dbReference type="KEGG" id="hbq:QI031_23035"/>
<dbReference type="Proteomes" id="UP001223520">
    <property type="component" value="Chromosome"/>
</dbReference>
<dbReference type="RefSeq" id="WP_281481937.1">
    <property type="nucleotide sequence ID" value="NZ_CP124543.1"/>
</dbReference>